<dbReference type="RefSeq" id="WP_380081024.1">
    <property type="nucleotide sequence ID" value="NZ_JBHRZF010000229.1"/>
</dbReference>
<comment type="caution">
    <text evidence="3">The sequence shown here is derived from an EMBL/GenBank/DDBJ whole genome shotgun (WGS) entry which is preliminary data.</text>
</comment>
<name>A0ABV8ACR8_9DEIO</name>
<keyword evidence="2" id="KW-0732">Signal</keyword>
<dbReference type="Proteomes" id="UP001595748">
    <property type="component" value="Unassembled WGS sequence"/>
</dbReference>
<organism evidence="3 4">
    <name type="scientific">Deinococcus antarcticus</name>
    <dbReference type="NCBI Taxonomy" id="1298767"/>
    <lineage>
        <taxon>Bacteria</taxon>
        <taxon>Thermotogati</taxon>
        <taxon>Deinococcota</taxon>
        <taxon>Deinococci</taxon>
        <taxon>Deinococcales</taxon>
        <taxon>Deinococcaceae</taxon>
        <taxon>Deinococcus</taxon>
    </lineage>
</organism>
<evidence type="ECO:0000313" key="4">
    <source>
        <dbReference type="Proteomes" id="UP001595748"/>
    </source>
</evidence>
<dbReference type="EMBL" id="JBHRZF010000229">
    <property type="protein sequence ID" value="MFC3863091.1"/>
    <property type="molecule type" value="Genomic_DNA"/>
</dbReference>
<gene>
    <name evidence="3" type="ORF">ACFOPQ_20220</name>
</gene>
<evidence type="ECO:0008006" key="5">
    <source>
        <dbReference type="Google" id="ProtNLM"/>
    </source>
</evidence>
<evidence type="ECO:0000256" key="2">
    <source>
        <dbReference type="SAM" id="SignalP"/>
    </source>
</evidence>
<accession>A0ABV8ACR8</accession>
<feature type="chain" id="PRO_5046712941" description="LPP20 lipoprotein" evidence="2">
    <location>
        <begin position="23"/>
        <end position="217"/>
    </location>
</feature>
<proteinExistence type="predicted"/>
<reference evidence="4" key="1">
    <citation type="journal article" date="2019" name="Int. J. Syst. Evol. Microbiol.">
        <title>The Global Catalogue of Microorganisms (GCM) 10K type strain sequencing project: providing services to taxonomists for standard genome sequencing and annotation.</title>
        <authorList>
            <consortium name="The Broad Institute Genomics Platform"/>
            <consortium name="The Broad Institute Genome Sequencing Center for Infectious Disease"/>
            <person name="Wu L."/>
            <person name="Ma J."/>
        </authorList>
    </citation>
    <scope>NUCLEOTIDE SEQUENCE [LARGE SCALE GENOMIC DNA]</scope>
    <source>
        <strain evidence="4">CCTCC AB 2013263</strain>
    </source>
</reference>
<protein>
    <recommendedName>
        <fullName evidence="5">LPP20 lipoprotein</fullName>
    </recommendedName>
</protein>
<evidence type="ECO:0000256" key="1">
    <source>
        <dbReference type="SAM" id="MobiDB-lite"/>
    </source>
</evidence>
<keyword evidence="4" id="KW-1185">Reference proteome</keyword>
<feature type="region of interest" description="Disordered" evidence="1">
    <location>
        <begin position="42"/>
        <end position="70"/>
    </location>
</feature>
<feature type="signal peptide" evidence="2">
    <location>
        <begin position="1"/>
        <end position="22"/>
    </location>
</feature>
<evidence type="ECO:0000313" key="3">
    <source>
        <dbReference type="EMBL" id="MFC3863091.1"/>
    </source>
</evidence>
<sequence length="217" mass="24184">MRFRSWRTPLFSLLFLGSSVFISEGRAVGNTKPAQTQIERIQKQQGQTPLWWPSDTPGPRQPLTPASQASLGQPTLDLTITLRLLRDQVKQGKIQLEPAARQTVRDLLSPLAQEPTLGSKKASELHTALLEHLRPVDVVLLEQQRATLERNVENILARTRLATPDGPVNRLDVRYGLMVPGGTKVVAQIRQQPTLNPYRQAGANTVILNELLTLLTR</sequence>